<keyword evidence="1" id="KW-0678">Repressor</keyword>
<name>A0ABY4HGR8_9BACI</name>
<evidence type="ECO:0000259" key="4">
    <source>
        <dbReference type="PROSITE" id="PS50977"/>
    </source>
</evidence>
<evidence type="ECO:0000313" key="5">
    <source>
        <dbReference type="EMBL" id="UOR13741.1"/>
    </source>
</evidence>
<dbReference type="InterPro" id="IPR036271">
    <property type="entry name" value="Tet_transcr_reg_TetR-rel_C_sf"/>
</dbReference>
<feature type="DNA-binding region" description="H-T-H motif" evidence="3">
    <location>
        <begin position="16"/>
        <end position="35"/>
    </location>
</feature>
<sequence length="190" mass="22549">MVIIKEFGENGFEQASTNRMVKSAGIGKGMLFYYFKNKKELYQYLIDYNLDFTINEYINLIDTAEPDFIERLLQASRIKMKAYTENPAIFNFLGSLLLTDESEIPADLKVRIEELQKLGYSKLYEKIDRRLFRDDVDVDKAFQLIRWSMEGYQNELTNRLKGQKLASIDFEPYWEEFHGYIEVLKSCFYK</sequence>
<dbReference type="RefSeq" id="WP_245035540.1">
    <property type="nucleotide sequence ID" value="NZ_CP095075.1"/>
</dbReference>
<gene>
    <name evidence="5" type="ORF">MUO15_10020</name>
</gene>
<dbReference type="PROSITE" id="PS50977">
    <property type="entry name" value="HTH_TETR_2"/>
    <property type="match status" value="1"/>
</dbReference>
<dbReference type="InterPro" id="IPR009057">
    <property type="entry name" value="Homeodomain-like_sf"/>
</dbReference>
<keyword evidence="6" id="KW-1185">Reference proteome</keyword>
<accession>A0ABY4HGR8</accession>
<dbReference type="Pfam" id="PF00440">
    <property type="entry name" value="TetR_N"/>
    <property type="match status" value="1"/>
</dbReference>
<dbReference type="Gene3D" id="1.10.357.10">
    <property type="entry name" value="Tetracycline Repressor, domain 2"/>
    <property type="match status" value="1"/>
</dbReference>
<evidence type="ECO:0000256" key="1">
    <source>
        <dbReference type="ARBA" id="ARBA00022491"/>
    </source>
</evidence>
<dbReference type="Gene3D" id="1.10.10.60">
    <property type="entry name" value="Homeodomain-like"/>
    <property type="match status" value="1"/>
</dbReference>
<proteinExistence type="predicted"/>
<dbReference type="PROSITE" id="PS01081">
    <property type="entry name" value="HTH_TETR_1"/>
    <property type="match status" value="1"/>
</dbReference>
<dbReference type="InterPro" id="IPR050624">
    <property type="entry name" value="HTH-type_Tx_Regulator"/>
</dbReference>
<reference evidence="5" key="1">
    <citation type="submission" date="2022-04" db="EMBL/GenBank/DDBJ databases">
        <title>Halobacillus sp. isolated from saltern.</title>
        <authorList>
            <person name="Won M."/>
            <person name="Lee C.-M."/>
            <person name="Woen H.-Y."/>
            <person name="Kwon S.-W."/>
        </authorList>
    </citation>
    <scope>NUCLEOTIDE SEQUENCE</scope>
    <source>
        <strain evidence="5">SSHM10-5</strain>
    </source>
</reference>
<feature type="domain" description="HTH tetR-type" evidence="4">
    <location>
        <begin position="1"/>
        <end position="53"/>
    </location>
</feature>
<evidence type="ECO:0000256" key="3">
    <source>
        <dbReference type="PROSITE-ProRule" id="PRU00335"/>
    </source>
</evidence>
<dbReference type="InterPro" id="IPR023772">
    <property type="entry name" value="DNA-bd_HTH_TetR-type_CS"/>
</dbReference>
<dbReference type="Proteomes" id="UP000830326">
    <property type="component" value="Chromosome"/>
</dbReference>
<dbReference type="SUPFAM" id="SSF48498">
    <property type="entry name" value="Tetracyclin repressor-like, C-terminal domain"/>
    <property type="match status" value="1"/>
</dbReference>
<dbReference type="PANTHER" id="PTHR43479:SF11">
    <property type="entry name" value="ACREF_ENVCD OPERON REPRESSOR-RELATED"/>
    <property type="match status" value="1"/>
</dbReference>
<evidence type="ECO:0000313" key="6">
    <source>
        <dbReference type="Proteomes" id="UP000830326"/>
    </source>
</evidence>
<protein>
    <submittedName>
        <fullName evidence="5">TetR/AcrR family transcriptional regulator</fullName>
    </submittedName>
</protein>
<keyword evidence="2 3" id="KW-0238">DNA-binding</keyword>
<dbReference type="SUPFAM" id="SSF46689">
    <property type="entry name" value="Homeodomain-like"/>
    <property type="match status" value="1"/>
</dbReference>
<dbReference type="InterPro" id="IPR001647">
    <property type="entry name" value="HTH_TetR"/>
</dbReference>
<organism evidence="5 6">
    <name type="scientific">Halobacillus amylolyticus</name>
    <dbReference type="NCBI Taxonomy" id="2932259"/>
    <lineage>
        <taxon>Bacteria</taxon>
        <taxon>Bacillati</taxon>
        <taxon>Bacillota</taxon>
        <taxon>Bacilli</taxon>
        <taxon>Bacillales</taxon>
        <taxon>Bacillaceae</taxon>
        <taxon>Halobacillus</taxon>
    </lineage>
</organism>
<evidence type="ECO:0000256" key="2">
    <source>
        <dbReference type="ARBA" id="ARBA00023125"/>
    </source>
</evidence>
<dbReference type="PANTHER" id="PTHR43479">
    <property type="entry name" value="ACREF/ENVCD OPERON REPRESSOR-RELATED"/>
    <property type="match status" value="1"/>
</dbReference>
<dbReference type="EMBL" id="CP095075">
    <property type="protein sequence ID" value="UOR13741.1"/>
    <property type="molecule type" value="Genomic_DNA"/>
</dbReference>